<dbReference type="InterPro" id="IPR036890">
    <property type="entry name" value="HATPase_C_sf"/>
</dbReference>
<dbReference type="Proteomes" id="UP001165124">
    <property type="component" value="Unassembled WGS sequence"/>
</dbReference>
<proteinExistence type="predicted"/>
<name>A0A9W6PYZ5_9ACTN</name>
<reference evidence="1" key="1">
    <citation type="submission" date="2023-02" db="EMBL/GenBank/DDBJ databases">
        <title>Actinomadura rubrobrunea NBRC 14622.</title>
        <authorList>
            <person name="Ichikawa N."/>
            <person name="Sato H."/>
            <person name="Tonouchi N."/>
        </authorList>
    </citation>
    <scope>NUCLEOTIDE SEQUENCE</scope>
    <source>
        <strain evidence="1">NBRC 14622</strain>
    </source>
</reference>
<dbReference type="AlphaFoldDB" id="A0A9W6PYZ5"/>
<dbReference type="Gene3D" id="3.30.565.10">
    <property type="entry name" value="Histidine kinase-like ATPase, C-terminal domain"/>
    <property type="match status" value="1"/>
</dbReference>
<evidence type="ECO:0000313" key="1">
    <source>
        <dbReference type="EMBL" id="GLW66970.1"/>
    </source>
</evidence>
<dbReference type="EMBL" id="BSRZ01000019">
    <property type="protein sequence ID" value="GLW66970.1"/>
    <property type="molecule type" value="Genomic_DNA"/>
</dbReference>
<comment type="caution">
    <text evidence="1">The sequence shown here is derived from an EMBL/GenBank/DDBJ whole genome shotgun (WGS) entry which is preliminary data.</text>
</comment>
<sequence length="216" mass="24136">MVLCGTSGAVLMAAARPLMEDRRLRSRRRPLRVVISGLREPRVVIFQLQSDGLAASLRKHMEVLDRAHDADVRFTMDGGAVALPEEHEAVVFQLHNALRHASARTIEVRLRTEDGAVVLELADVRAEAVVHVVGQALARSVEQHLASRAETQGALLDLPDDGPHELSADGRTGARCGRFRSACRPVGDRRRRRVRPGRRARQERRRRAARWASRFC</sequence>
<evidence type="ECO:0000313" key="2">
    <source>
        <dbReference type="Proteomes" id="UP001165124"/>
    </source>
</evidence>
<gene>
    <name evidence="1" type="ORF">Arub01_52130</name>
</gene>
<organism evidence="1 2">
    <name type="scientific">Actinomadura rubrobrunea</name>
    <dbReference type="NCBI Taxonomy" id="115335"/>
    <lineage>
        <taxon>Bacteria</taxon>
        <taxon>Bacillati</taxon>
        <taxon>Actinomycetota</taxon>
        <taxon>Actinomycetes</taxon>
        <taxon>Streptosporangiales</taxon>
        <taxon>Thermomonosporaceae</taxon>
        <taxon>Actinomadura</taxon>
    </lineage>
</organism>
<keyword evidence="2" id="KW-1185">Reference proteome</keyword>
<accession>A0A9W6PYZ5</accession>
<protein>
    <submittedName>
        <fullName evidence="1">Uncharacterized protein</fullName>
    </submittedName>
</protein>